<proteinExistence type="predicted"/>
<accession>A0A0V0Q9S9</accession>
<name>A0A0V0Q9S9_PSEPJ</name>
<dbReference type="Gene3D" id="3.40.50.1000">
    <property type="entry name" value="HAD superfamily/HAD-like"/>
    <property type="match status" value="1"/>
</dbReference>
<keyword evidence="6" id="KW-0460">Magnesium</keyword>
<comment type="caution">
    <text evidence="8">The sequence shown here is derived from an EMBL/GenBank/DDBJ whole genome shotgun (WGS) entry which is preliminary data.</text>
</comment>
<dbReference type="GO" id="GO:0016020">
    <property type="term" value="C:membrane"/>
    <property type="evidence" value="ECO:0007669"/>
    <property type="project" value="UniProtKB-SubCell"/>
</dbReference>
<dbReference type="AlphaFoldDB" id="A0A0V0Q9S9"/>
<evidence type="ECO:0000256" key="6">
    <source>
        <dbReference type="ARBA" id="ARBA00022842"/>
    </source>
</evidence>
<keyword evidence="4" id="KW-0547">Nucleotide-binding</keyword>
<keyword evidence="5" id="KW-0067">ATP-binding</keyword>
<protein>
    <submittedName>
        <fullName evidence="8">HAD-like domain</fullName>
    </submittedName>
</protein>
<evidence type="ECO:0000256" key="7">
    <source>
        <dbReference type="ARBA" id="ARBA00022967"/>
    </source>
</evidence>
<evidence type="ECO:0000256" key="3">
    <source>
        <dbReference type="ARBA" id="ARBA00022723"/>
    </source>
</evidence>
<dbReference type="Proteomes" id="UP000054937">
    <property type="component" value="Unassembled WGS sequence"/>
</dbReference>
<keyword evidence="7" id="KW-1278">Translocase</keyword>
<dbReference type="GO" id="GO:0019829">
    <property type="term" value="F:ATPase-coupled monoatomic cation transmembrane transporter activity"/>
    <property type="evidence" value="ECO:0007669"/>
    <property type="project" value="TreeGrafter"/>
</dbReference>
<dbReference type="GO" id="GO:0005524">
    <property type="term" value="F:ATP binding"/>
    <property type="evidence" value="ECO:0007669"/>
    <property type="project" value="UniProtKB-KW"/>
</dbReference>
<dbReference type="GO" id="GO:0016887">
    <property type="term" value="F:ATP hydrolysis activity"/>
    <property type="evidence" value="ECO:0007669"/>
    <property type="project" value="InterPro"/>
</dbReference>
<dbReference type="PANTHER" id="PTHR45630:SF8">
    <property type="entry name" value="CATION-TRANSPORTING ATPASE"/>
    <property type="match status" value="1"/>
</dbReference>
<dbReference type="InParanoid" id="A0A0V0Q9S9"/>
<sequence>MQNYLRINENILHQKQESIFNQIVLKGKVFSRCTPDLKQKIIYLLQQQGQKVAMVGDGANDCLAINQANIGISFASAEAALSSPFCTNNESIKCVEQVILEGRNTLSINYELTHAYLYMGYLRIIMHNMELFYYQYPSNLCYK</sequence>
<keyword evidence="9" id="KW-1185">Reference proteome</keyword>
<evidence type="ECO:0000256" key="5">
    <source>
        <dbReference type="ARBA" id="ARBA00022840"/>
    </source>
</evidence>
<dbReference type="Pfam" id="PF00702">
    <property type="entry name" value="Hydrolase"/>
    <property type="match status" value="1"/>
</dbReference>
<dbReference type="InterPro" id="IPR023214">
    <property type="entry name" value="HAD_sf"/>
</dbReference>
<evidence type="ECO:0000256" key="1">
    <source>
        <dbReference type="ARBA" id="ARBA00004141"/>
    </source>
</evidence>
<evidence type="ECO:0000313" key="8">
    <source>
        <dbReference type="EMBL" id="KRW98968.1"/>
    </source>
</evidence>
<dbReference type="NCBIfam" id="TIGR01494">
    <property type="entry name" value="ATPase_P-type"/>
    <property type="match status" value="1"/>
</dbReference>
<evidence type="ECO:0000256" key="2">
    <source>
        <dbReference type="ARBA" id="ARBA00022553"/>
    </source>
</evidence>
<organism evidence="8 9">
    <name type="scientific">Pseudocohnilembus persalinus</name>
    <name type="common">Ciliate</name>
    <dbReference type="NCBI Taxonomy" id="266149"/>
    <lineage>
        <taxon>Eukaryota</taxon>
        <taxon>Sar</taxon>
        <taxon>Alveolata</taxon>
        <taxon>Ciliophora</taxon>
        <taxon>Intramacronucleata</taxon>
        <taxon>Oligohymenophorea</taxon>
        <taxon>Scuticociliatia</taxon>
        <taxon>Philasterida</taxon>
        <taxon>Pseudocohnilembidae</taxon>
        <taxon>Pseudocohnilembus</taxon>
    </lineage>
</organism>
<dbReference type="EMBL" id="LDAU01000223">
    <property type="protein sequence ID" value="KRW98968.1"/>
    <property type="molecule type" value="Genomic_DNA"/>
</dbReference>
<dbReference type="OrthoDB" id="48943at2759"/>
<dbReference type="InterPro" id="IPR036412">
    <property type="entry name" value="HAD-like_sf"/>
</dbReference>
<keyword evidence="2" id="KW-0597">Phosphoprotein</keyword>
<reference evidence="8 9" key="1">
    <citation type="journal article" date="2015" name="Sci. Rep.">
        <title>Genome of the facultative scuticociliatosis pathogen Pseudocohnilembus persalinus provides insight into its virulence through horizontal gene transfer.</title>
        <authorList>
            <person name="Xiong J."/>
            <person name="Wang G."/>
            <person name="Cheng J."/>
            <person name="Tian M."/>
            <person name="Pan X."/>
            <person name="Warren A."/>
            <person name="Jiang C."/>
            <person name="Yuan D."/>
            <person name="Miao W."/>
        </authorList>
    </citation>
    <scope>NUCLEOTIDE SEQUENCE [LARGE SCALE GENOMIC DNA]</scope>
    <source>
        <strain evidence="8">36N120E</strain>
    </source>
</reference>
<comment type="subcellular location">
    <subcellularLocation>
        <location evidence="1">Membrane</location>
        <topology evidence="1">Multi-pass membrane protein</topology>
    </subcellularLocation>
</comment>
<dbReference type="InterPro" id="IPR006544">
    <property type="entry name" value="P-type_TPase_V"/>
</dbReference>
<evidence type="ECO:0000313" key="9">
    <source>
        <dbReference type="Proteomes" id="UP000054937"/>
    </source>
</evidence>
<dbReference type="PANTHER" id="PTHR45630">
    <property type="entry name" value="CATION-TRANSPORTING ATPASE-RELATED"/>
    <property type="match status" value="1"/>
</dbReference>
<dbReference type="GO" id="GO:0140358">
    <property type="term" value="F:P-type transmembrane transporter activity"/>
    <property type="evidence" value="ECO:0007669"/>
    <property type="project" value="InterPro"/>
</dbReference>
<dbReference type="InterPro" id="IPR001757">
    <property type="entry name" value="P_typ_ATPase"/>
</dbReference>
<evidence type="ECO:0000256" key="4">
    <source>
        <dbReference type="ARBA" id="ARBA00022741"/>
    </source>
</evidence>
<gene>
    <name evidence="8" type="ORF">PPERSA_11569</name>
</gene>
<dbReference type="SUPFAM" id="SSF56784">
    <property type="entry name" value="HAD-like"/>
    <property type="match status" value="1"/>
</dbReference>
<dbReference type="GO" id="GO:0046872">
    <property type="term" value="F:metal ion binding"/>
    <property type="evidence" value="ECO:0007669"/>
    <property type="project" value="UniProtKB-KW"/>
</dbReference>
<keyword evidence="3" id="KW-0479">Metal-binding</keyword>